<evidence type="ECO:0008006" key="4">
    <source>
        <dbReference type="Google" id="ProtNLM"/>
    </source>
</evidence>
<evidence type="ECO:0000313" key="2">
    <source>
        <dbReference type="EMBL" id="KGY08445.1"/>
    </source>
</evidence>
<dbReference type="OrthoDB" id="7069060at2"/>
<feature type="transmembrane region" description="Helical" evidence="1">
    <location>
        <begin position="6"/>
        <end position="26"/>
    </location>
</feature>
<proteinExistence type="predicted"/>
<dbReference type="AlphaFoldDB" id="A0A0A5HVX6"/>
<protein>
    <recommendedName>
        <fullName evidence="4">SMODS-associating 2TM beta-strand rich effector domain-containing protein</fullName>
    </recommendedName>
</protein>
<reference evidence="2 3" key="1">
    <citation type="submission" date="2014-10" db="EMBL/GenBank/DDBJ databases">
        <title>Genome sequencing of Vibrio sinaloensis T08.</title>
        <authorList>
            <person name="Chan K.-G."/>
            <person name="Mohamad N.I."/>
        </authorList>
    </citation>
    <scope>NUCLEOTIDE SEQUENCE [LARGE SCALE GENOMIC DNA]</scope>
    <source>
        <strain evidence="2 3">T08</strain>
    </source>
</reference>
<name>A0A0A5HVX6_PHOS4</name>
<evidence type="ECO:0000256" key="1">
    <source>
        <dbReference type="SAM" id="Phobius"/>
    </source>
</evidence>
<evidence type="ECO:0000313" key="3">
    <source>
        <dbReference type="Proteomes" id="UP000030451"/>
    </source>
</evidence>
<sequence>MDGQILPIVIGVLSSLLATFFFLILVKINDDLFLPWFRKQVYKGVDISGSWDAILDADSLHMTISLKQTADKVSGTFVQVDTSGQQTWTYDINGYCRDGYFFATVTPTLSDAIDYQTLLFKIYHKHSSLYFKGCISFADGTNGEVETHTNAEFKKAKS</sequence>
<dbReference type="EMBL" id="JRWP01000023">
    <property type="protein sequence ID" value="KGY08445.1"/>
    <property type="molecule type" value="Genomic_DNA"/>
</dbReference>
<dbReference type="RefSeq" id="WP_038191210.1">
    <property type="nucleotide sequence ID" value="NZ_JRWP01000023.1"/>
</dbReference>
<keyword evidence="1" id="KW-0812">Transmembrane</keyword>
<keyword evidence="1" id="KW-0472">Membrane</keyword>
<accession>A0A0A5HVX6</accession>
<comment type="caution">
    <text evidence="2">The sequence shown here is derived from an EMBL/GenBank/DDBJ whole genome shotgun (WGS) entry which is preliminary data.</text>
</comment>
<organism evidence="2 3">
    <name type="scientific">Photobacterium sp. (strain ATCC 43367)</name>
    <dbReference type="NCBI Taxonomy" id="379097"/>
    <lineage>
        <taxon>Bacteria</taxon>
        <taxon>Pseudomonadati</taxon>
        <taxon>Pseudomonadota</taxon>
        <taxon>Gammaproteobacteria</taxon>
        <taxon>Vibrionales</taxon>
        <taxon>Vibrionaceae</taxon>
        <taxon>Vibrio</taxon>
        <taxon>Vibrio oreintalis group</taxon>
    </lineage>
</organism>
<keyword evidence="1" id="KW-1133">Transmembrane helix</keyword>
<gene>
    <name evidence="2" type="ORF">NM06_11945</name>
</gene>
<dbReference type="Proteomes" id="UP000030451">
    <property type="component" value="Unassembled WGS sequence"/>
</dbReference>